<gene>
    <name evidence="1" type="ORF">AVEN_181037_1</name>
</gene>
<keyword evidence="2" id="KW-1185">Reference proteome</keyword>
<dbReference type="Proteomes" id="UP000499080">
    <property type="component" value="Unassembled WGS sequence"/>
</dbReference>
<dbReference type="OrthoDB" id="336747at2759"/>
<dbReference type="EMBL" id="BGPR01005252">
    <property type="protein sequence ID" value="GBN08314.1"/>
    <property type="molecule type" value="Genomic_DNA"/>
</dbReference>
<accession>A0A4Y2L123</accession>
<protein>
    <submittedName>
        <fullName evidence="1">Uncharacterized protein</fullName>
    </submittedName>
</protein>
<reference evidence="1 2" key="1">
    <citation type="journal article" date="2019" name="Sci. Rep.">
        <title>Orb-weaving spider Araneus ventricosus genome elucidates the spidroin gene catalogue.</title>
        <authorList>
            <person name="Kono N."/>
            <person name="Nakamura H."/>
            <person name="Ohtoshi R."/>
            <person name="Moran D.A.P."/>
            <person name="Shinohara A."/>
            <person name="Yoshida Y."/>
            <person name="Fujiwara M."/>
            <person name="Mori M."/>
            <person name="Tomita M."/>
            <person name="Arakawa K."/>
        </authorList>
    </citation>
    <scope>NUCLEOTIDE SEQUENCE [LARGE SCALE GENOMIC DNA]</scope>
</reference>
<comment type="caution">
    <text evidence="1">The sequence shown here is derived from an EMBL/GenBank/DDBJ whole genome shotgun (WGS) entry which is preliminary data.</text>
</comment>
<evidence type="ECO:0000313" key="2">
    <source>
        <dbReference type="Proteomes" id="UP000499080"/>
    </source>
</evidence>
<dbReference type="InterPro" id="IPR036892">
    <property type="entry name" value="L27_dom_sf"/>
</dbReference>
<organism evidence="1 2">
    <name type="scientific">Araneus ventricosus</name>
    <name type="common">Orbweaver spider</name>
    <name type="synonym">Epeira ventricosa</name>
    <dbReference type="NCBI Taxonomy" id="182803"/>
    <lineage>
        <taxon>Eukaryota</taxon>
        <taxon>Metazoa</taxon>
        <taxon>Ecdysozoa</taxon>
        <taxon>Arthropoda</taxon>
        <taxon>Chelicerata</taxon>
        <taxon>Arachnida</taxon>
        <taxon>Araneae</taxon>
        <taxon>Araneomorphae</taxon>
        <taxon>Entelegynae</taxon>
        <taxon>Araneoidea</taxon>
        <taxon>Araneidae</taxon>
        <taxon>Araneus</taxon>
    </lineage>
</organism>
<name>A0A4Y2L123_ARAVE</name>
<evidence type="ECO:0000313" key="1">
    <source>
        <dbReference type="EMBL" id="GBN08314.1"/>
    </source>
</evidence>
<dbReference type="AlphaFoldDB" id="A0A4Y2L123"/>
<proteinExistence type="predicted"/>
<sequence>MVNIGRLNCAVQSSLHSNEKEGLRKRVAGLRLSKRAPWFCGEKEGAVHDVSLAGLLAPSILYDRINTRSYSPIKCPPSDALERAKEVLAEIENWPDDTDPDVQELRDILCDPHLRVSHVTSIKHALSDCRHIHEAYVNLLL</sequence>
<dbReference type="SUPFAM" id="SSF101288">
    <property type="entry name" value="L27 domain"/>
    <property type="match status" value="1"/>
</dbReference>
<dbReference type="Gene3D" id="1.10.287.650">
    <property type="entry name" value="L27 domain"/>
    <property type="match status" value="1"/>
</dbReference>